<dbReference type="PROSITE" id="PS50005">
    <property type="entry name" value="TPR"/>
    <property type="match status" value="3"/>
</dbReference>
<accession>A0ABT3R1Y5</accession>
<keyword evidence="1" id="KW-0677">Repeat</keyword>
<evidence type="ECO:0000256" key="1">
    <source>
        <dbReference type="ARBA" id="ARBA00022737"/>
    </source>
</evidence>
<dbReference type="InterPro" id="IPR051685">
    <property type="entry name" value="Ycf3/AcsC/BcsC/TPR_MFPF"/>
</dbReference>
<dbReference type="SUPFAM" id="SSF48452">
    <property type="entry name" value="TPR-like"/>
    <property type="match status" value="2"/>
</dbReference>
<feature type="repeat" description="TPR" evidence="3">
    <location>
        <begin position="147"/>
        <end position="180"/>
    </location>
</feature>
<feature type="repeat" description="TPR" evidence="3">
    <location>
        <begin position="44"/>
        <end position="77"/>
    </location>
</feature>
<dbReference type="Pfam" id="PF13181">
    <property type="entry name" value="TPR_8"/>
    <property type="match status" value="1"/>
</dbReference>
<evidence type="ECO:0000313" key="5">
    <source>
        <dbReference type="Proteomes" id="UP001300261"/>
    </source>
</evidence>
<evidence type="ECO:0000256" key="2">
    <source>
        <dbReference type="ARBA" id="ARBA00022803"/>
    </source>
</evidence>
<dbReference type="PANTHER" id="PTHR44943">
    <property type="entry name" value="CELLULOSE SYNTHASE OPERON PROTEIN C"/>
    <property type="match status" value="1"/>
</dbReference>
<feature type="repeat" description="TPR" evidence="3">
    <location>
        <begin position="10"/>
        <end position="43"/>
    </location>
</feature>
<dbReference type="PANTHER" id="PTHR44943:SF8">
    <property type="entry name" value="TPR REPEAT-CONTAINING PROTEIN MJ0263"/>
    <property type="match status" value="1"/>
</dbReference>
<dbReference type="Pfam" id="PF13432">
    <property type="entry name" value="TPR_16"/>
    <property type="match status" value="3"/>
</dbReference>
<evidence type="ECO:0000313" key="4">
    <source>
        <dbReference type="EMBL" id="MCX2723240.1"/>
    </source>
</evidence>
<keyword evidence="5" id="KW-1185">Reference proteome</keyword>
<name>A0ABT3R1Y5_9HYPH</name>
<proteinExistence type="predicted"/>
<comment type="caution">
    <text evidence="4">The sequence shown here is derived from an EMBL/GenBank/DDBJ whole genome shotgun (WGS) entry which is preliminary data.</text>
</comment>
<reference evidence="4 5" key="1">
    <citation type="journal article" date="2016" name="Int. J. Syst. Evol. Microbiol.">
        <title>Labrenzia salina sp. nov., isolated from the rhizosphere of the halophyte Arthrocnemum macrostachyum.</title>
        <authorList>
            <person name="Camacho M."/>
            <person name="Redondo-Gomez S."/>
            <person name="Rodriguez-Llorente I."/>
            <person name="Rohde M."/>
            <person name="Sproer C."/>
            <person name="Schumann P."/>
            <person name="Klenk H.P."/>
            <person name="Montero-Calasanz M.D.C."/>
        </authorList>
    </citation>
    <scope>NUCLEOTIDE SEQUENCE [LARGE SCALE GENOMIC DNA]</scope>
    <source>
        <strain evidence="4 5">DSM 29163</strain>
    </source>
</reference>
<dbReference type="InterPro" id="IPR019734">
    <property type="entry name" value="TPR_rpt"/>
</dbReference>
<gene>
    <name evidence="4" type="ORF">ON753_12785</name>
</gene>
<dbReference type="InterPro" id="IPR011990">
    <property type="entry name" value="TPR-like_helical_dom_sf"/>
</dbReference>
<organism evidence="4 5">
    <name type="scientific">Roseibium salinum</name>
    <dbReference type="NCBI Taxonomy" id="1604349"/>
    <lineage>
        <taxon>Bacteria</taxon>
        <taxon>Pseudomonadati</taxon>
        <taxon>Pseudomonadota</taxon>
        <taxon>Alphaproteobacteria</taxon>
        <taxon>Hyphomicrobiales</taxon>
        <taxon>Stappiaceae</taxon>
        <taxon>Roseibium</taxon>
    </lineage>
</organism>
<dbReference type="Gene3D" id="1.25.40.10">
    <property type="entry name" value="Tetratricopeptide repeat domain"/>
    <property type="match status" value="1"/>
</dbReference>
<dbReference type="EMBL" id="JAPEVI010000003">
    <property type="protein sequence ID" value="MCX2723240.1"/>
    <property type="molecule type" value="Genomic_DNA"/>
</dbReference>
<sequence>MATQTAPNPVREKLLKGLSYQKSGEFEKAQRQYKQVLKKAPHNADALHLLGVTYRQLGFPKRAIEYIQKAIGTDPNQAPFYANLARAMMDLGTDPDSLLAVCDKSLSLNPLEREARNMRAIALTRLKRYEEAEIILQKLIVEDPDHIDAYQNYATLLMEADRGEHAVNFYTKAIMLDPSNPNDFIQRARCRLKLKQFDQSQHELADALERFPENSDVKHEVARLLFSISRTHEGVKYAEEAVAAAPRDYHRRVTLAVHYLMLGRGRDAIDTFLKAKKLGPEGAAGIDWNLSLAYLSEGDLKNGWAIHEARFADSQSQSVLREFPKPTWAGEDISDKTVLLWGDQGLGDALKSGTMLPDMAKRARKIIFEVSAKAIPFYERSFPDIEFRLASAAPDKQTDDIDYDVTANITDVAKYLRRNIDDFRKAKYPVYRFDKTRARQYLSRLSGTDDRPIIGISWRSRNLQKSRARYYLSAPDFAPIIDAEDAVYVNLQYNTVPKEIEFLSTRAEGRFAHFEDIDLFNDLCAAGDLTAICDLVVSANTSVADMAGILGVPCIRFGPMEPPLLLGQASPPWYPSMKYVRIDESKLAPQMLPDIIGAVQSELKSVYPHLRRERLEL</sequence>
<keyword evidence="2 3" id="KW-0802">TPR repeat</keyword>
<dbReference type="SUPFAM" id="SSF53756">
    <property type="entry name" value="UDP-Glycosyltransferase/glycogen phosphorylase"/>
    <property type="match status" value="1"/>
</dbReference>
<dbReference type="Proteomes" id="UP001300261">
    <property type="component" value="Unassembled WGS sequence"/>
</dbReference>
<dbReference type="RefSeq" id="WP_265963013.1">
    <property type="nucleotide sequence ID" value="NZ_JAPEVI010000003.1"/>
</dbReference>
<evidence type="ECO:0000256" key="3">
    <source>
        <dbReference type="PROSITE-ProRule" id="PRU00339"/>
    </source>
</evidence>
<dbReference type="SMART" id="SM00028">
    <property type="entry name" value="TPR"/>
    <property type="match status" value="7"/>
</dbReference>
<protein>
    <submittedName>
        <fullName evidence="4">Tetratricopeptide repeat protein</fullName>
    </submittedName>
</protein>